<dbReference type="AlphaFoldDB" id="A0A916UPC6"/>
<keyword evidence="1" id="KW-0285">Flavoprotein</keyword>
<dbReference type="InterPro" id="IPR036661">
    <property type="entry name" value="Luciferase-like_sf"/>
</dbReference>
<dbReference type="GO" id="GO:0008726">
    <property type="term" value="F:alkanesulfonate monooxygenase activity"/>
    <property type="evidence" value="ECO:0007669"/>
    <property type="project" value="TreeGrafter"/>
</dbReference>
<keyword evidence="2" id="KW-0288">FMN</keyword>
<organism evidence="6 7">
    <name type="scientific">Chelatococcus reniformis</name>
    <dbReference type="NCBI Taxonomy" id="1494448"/>
    <lineage>
        <taxon>Bacteria</taxon>
        <taxon>Pseudomonadati</taxon>
        <taxon>Pseudomonadota</taxon>
        <taxon>Alphaproteobacteria</taxon>
        <taxon>Hyphomicrobiales</taxon>
        <taxon>Chelatococcaceae</taxon>
        <taxon>Chelatococcus</taxon>
    </lineage>
</organism>
<proteinExistence type="predicted"/>
<evidence type="ECO:0000256" key="3">
    <source>
        <dbReference type="ARBA" id="ARBA00023002"/>
    </source>
</evidence>
<dbReference type="PANTHER" id="PTHR42847:SF4">
    <property type="entry name" value="ALKANESULFONATE MONOOXYGENASE-RELATED"/>
    <property type="match status" value="1"/>
</dbReference>
<dbReference type="EMBL" id="BMGG01000008">
    <property type="protein sequence ID" value="GGC81284.1"/>
    <property type="molecule type" value="Genomic_DNA"/>
</dbReference>
<dbReference type="Gene3D" id="3.20.20.30">
    <property type="entry name" value="Luciferase-like domain"/>
    <property type="match status" value="1"/>
</dbReference>
<evidence type="ECO:0000256" key="1">
    <source>
        <dbReference type="ARBA" id="ARBA00022630"/>
    </source>
</evidence>
<reference evidence="6" key="1">
    <citation type="journal article" date="2014" name="Int. J. Syst. Evol. Microbiol.">
        <title>Complete genome sequence of Corynebacterium casei LMG S-19264T (=DSM 44701T), isolated from a smear-ripened cheese.</title>
        <authorList>
            <consortium name="US DOE Joint Genome Institute (JGI-PGF)"/>
            <person name="Walter F."/>
            <person name="Albersmeier A."/>
            <person name="Kalinowski J."/>
            <person name="Ruckert C."/>
        </authorList>
    </citation>
    <scope>NUCLEOTIDE SEQUENCE</scope>
    <source>
        <strain evidence="6">CGMCC 1.12919</strain>
    </source>
</reference>
<gene>
    <name evidence="6" type="ORF">GCM10010994_44070</name>
</gene>
<sequence length="360" mass="39362">MQFGIWLPVYGGWLRTSEQPTTPDIASCLAIAQQAEALGFDFLYASENLLNCIHGPQESVADAWSLLAAIAATTSKVGLCGAVKPGFRSPFLVARMLDTLTKVADRPLALNIVCGWWKEEFELSGVDWLDHDGRYDRAADFLRSLNGLFQPPLDLTLPADREDPAVFPRGPDDPTARAPSYGLDQAALPDIWIAGHSRRAMQMAAEWGHCLFLNGMPDDQLARHVEAAQQEANRWGRRLSIAANAYVIATESSAQAKEHWRQVLARRNSSTIEFFRTVIANSGAAAWAELDQEQMVDSNAGVELGLVGSFDEVRARIPELAALGVDRIVCQFDDPMRDAGPFMKRVIRPLAGAASMAAVA</sequence>
<keyword evidence="7" id="KW-1185">Reference proteome</keyword>
<keyword evidence="3" id="KW-0560">Oxidoreductase</keyword>
<protein>
    <submittedName>
        <fullName evidence="6">Dimethyl sulfone monooxygenase SfnG</fullName>
    </submittedName>
</protein>
<comment type="caution">
    <text evidence="6">The sequence shown here is derived from an EMBL/GenBank/DDBJ whole genome shotgun (WGS) entry which is preliminary data.</text>
</comment>
<evidence type="ECO:0000256" key="2">
    <source>
        <dbReference type="ARBA" id="ARBA00022643"/>
    </source>
</evidence>
<name>A0A916UPC6_9HYPH</name>
<dbReference type="InterPro" id="IPR050172">
    <property type="entry name" value="SsuD_RutA_monooxygenase"/>
</dbReference>
<feature type="domain" description="Luciferase-like" evidence="5">
    <location>
        <begin position="1"/>
        <end position="327"/>
    </location>
</feature>
<dbReference type="SUPFAM" id="SSF51679">
    <property type="entry name" value="Bacterial luciferase-like"/>
    <property type="match status" value="1"/>
</dbReference>
<dbReference type="InterPro" id="IPR011251">
    <property type="entry name" value="Luciferase-like_dom"/>
</dbReference>
<evidence type="ECO:0000313" key="6">
    <source>
        <dbReference type="EMBL" id="GGC81284.1"/>
    </source>
</evidence>
<reference evidence="6" key="2">
    <citation type="submission" date="2020-09" db="EMBL/GenBank/DDBJ databases">
        <authorList>
            <person name="Sun Q."/>
            <person name="Zhou Y."/>
        </authorList>
    </citation>
    <scope>NUCLEOTIDE SEQUENCE</scope>
    <source>
        <strain evidence="6">CGMCC 1.12919</strain>
    </source>
</reference>
<evidence type="ECO:0000313" key="7">
    <source>
        <dbReference type="Proteomes" id="UP000637002"/>
    </source>
</evidence>
<evidence type="ECO:0000256" key="4">
    <source>
        <dbReference type="ARBA" id="ARBA00023033"/>
    </source>
</evidence>
<dbReference type="Proteomes" id="UP000637002">
    <property type="component" value="Unassembled WGS sequence"/>
</dbReference>
<evidence type="ECO:0000259" key="5">
    <source>
        <dbReference type="Pfam" id="PF00296"/>
    </source>
</evidence>
<dbReference type="Pfam" id="PF00296">
    <property type="entry name" value="Bac_luciferase"/>
    <property type="match status" value="1"/>
</dbReference>
<keyword evidence="4 6" id="KW-0503">Monooxygenase</keyword>
<dbReference type="PANTHER" id="PTHR42847">
    <property type="entry name" value="ALKANESULFONATE MONOOXYGENASE"/>
    <property type="match status" value="1"/>
</dbReference>
<accession>A0A916UPC6</accession>
<dbReference type="GO" id="GO:0046306">
    <property type="term" value="P:alkanesulfonate catabolic process"/>
    <property type="evidence" value="ECO:0007669"/>
    <property type="project" value="TreeGrafter"/>
</dbReference>
<dbReference type="RefSeq" id="WP_188611325.1">
    <property type="nucleotide sequence ID" value="NZ_BMGG01000008.1"/>
</dbReference>